<proteinExistence type="predicted"/>
<sequence length="52" mass="6283">MSDTSHRKGMHLELLSWEPSYERDKLDVEDLQCISFIIYPFHIHPSIYLYID</sequence>
<gene>
    <name evidence="1" type="primary">ORF53383</name>
</gene>
<reference evidence="1" key="1">
    <citation type="submission" date="2014-12" db="EMBL/GenBank/DDBJ databases">
        <title>Insight into the proteome of Arion vulgaris.</title>
        <authorList>
            <person name="Aradska J."/>
            <person name="Bulat T."/>
            <person name="Smidak R."/>
            <person name="Sarate P."/>
            <person name="Gangsoo J."/>
            <person name="Sialana F."/>
            <person name="Bilban M."/>
            <person name="Lubec G."/>
        </authorList>
    </citation>
    <scope>NUCLEOTIDE SEQUENCE</scope>
    <source>
        <tissue evidence="1">Skin</tissue>
    </source>
</reference>
<organism evidence="1">
    <name type="scientific">Arion vulgaris</name>
    <dbReference type="NCBI Taxonomy" id="1028688"/>
    <lineage>
        <taxon>Eukaryota</taxon>
        <taxon>Metazoa</taxon>
        <taxon>Spiralia</taxon>
        <taxon>Lophotrochozoa</taxon>
        <taxon>Mollusca</taxon>
        <taxon>Gastropoda</taxon>
        <taxon>Heterobranchia</taxon>
        <taxon>Euthyneura</taxon>
        <taxon>Panpulmonata</taxon>
        <taxon>Eupulmonata</taxon>
        <taxon>Stylommatophora</taxon>
        <taxon>Helicina</taxon>
        <taxon>Arionoidea</taxon>
        <taxon>Arionidae</taxon>
        <taxon>Arion</taxon>
    </lineage>
</organism>
<dbReference type="AlphaFoldDB" id="A0A0B6Z9C9"/>
<evidence type="ECO:0000313" key="1">
    <source>
        <dbReference type="EMBL" id="CEK64937.1"/>
    </source>
</evidence>
<dbReference type="EMBL" id="HACG01018072">
    <property type="protein sequence ID" value="CEK64937.1"/>
    <property type="molecule type" value="Transcribed_RNA"/>
</dbReference>
<accession>A0A0B6Z9C9</accession>
<protein>
    <submittedName>
        <fullName evidence="1">Uncharacterized protein</fullName>
    </submittedName>
</protein>
<name>A0A0B6Z9C9_9EUPU</name>